<dbReference type="Proteomes" id="UP000494040">
    <property type="component" value="Unassembled WGS sequence"/>
</dbReference>
<evidence type="ECO:0000313" key="7">
    <source>
        <dbReference type="EnsemblMetazoa" id="XP_014262410.1"/>
    </source>
</evidence>
<comment type="subcellular location">
    <subcellularLocation>
        <location evidence="1">Secreted</location>
    </subcellularLocation>
</comment>
<dbReference type="InterPro" id="IPR029058">
    <property type="entry name" value="AB_hydrolase_fold"/>
</dbReference>
<dbReference type="EnsemblMetazoa" id="XM_014406924.2">
    <property type="protein sequence ID" value="XP_014262410.1"/>
    <property type="gene ID" value="LOC106674289"/>
</dbReference>
<dbReference type="InterPro" id="IPR000734">
    <property type="entry name" value="TAG_lipase"/>
</dbReference>
<evidence type="ECO:0000256" key="4">
    <source>
        <dbReference type="RuleBase" id="RU004262"/>
    </source>
</evidence>
<dbReference type="InterPro" id="IPR013818">
    <property type="entry name" value="Lipase"/>
</dbReference>
<dbReference type="CDD" id="cd00707">
    <property type="entry name" value="Pancreat_lipase_like"/>
    <property type="match status" value="1"/>
</dbReference>
<evidence type="ECO:0000256" key="2">
    <source>
        <dbReference type="ARBA" id="ARBA00010701"/>
    </source>
</evidence>
<comment type="similarity">
    <text evidence="2 4">Belongs to the AB hydrolase superfamily. Lipase family.</text>
</comment>
<feature type="signal peptide" evidence="5">
    <location>
        <begin position="1"/>
        <end position="20"/>
    </location>
</feature>
<sequence length="462" mass="50852">MKLCLAAALLLICIVSIYEASILKKGIAKDVKDSVTSVGKQLAEGIKDKVTCAIPDGVSEASRVALLQKCASKEEDGSCYDELGCFPMGSPWVSTLRPVPAPYEPGDIDTSMILYTRKYQKGSPVSLWPVPQFDKQVYNKDRPKTIFITHGFASNGEADWILNLKDVLLKKTDANVFIVDWKNGSSLMNYFQAASNTRIVGAEINRFAQKLIEDGLDVKKIYLIGHSLGAHTMAYAAKRIKNVNNQTDSTNGTRVGRLTALDPAQPCFEFTDSSVRLDSEDADFVDVFHTDARPFLPLFGFGMMSPAGDVDYYFAGGSLQPGCISNALPNKITSLEDIRNMTVEVIDGIVSCSHGRSHQYFTSSLNFSECGFVGRKISNLEKVLNVASLGIAKYFTTPIAKMVSEKNETVVGYESEFIPARGNFLMEIKNTKPPFCDSSMEFKEIKNAIFKAIKDRVSFSKS</sequence>
<evidence type="ECO:0000256" key="1">
    <source>
        <dbReference type="ARBA" id="ARBA00004613"/>
    </source>
</evidence>
<dbReference type="Gene3D" id="3.40.50.1820">
    <property type="entry name" value="alpha/beta hydrolase"/>
    <property type="match status" value="1"/>
</dbReference>
<dbReference type="GO" id="GO:0016298">
    <property type="term" value="F:lipase activity"/>
    <property type="evidence" value="ECO:0007669"/>
    <property type="project" value="InterPro"/>
</dbReference>
<dbReference type="RefSeq" id="XP_014262410.1">
    <property type="nucleotide sequence ID" value="XM_014406924.2"/>
</dbReference>
<dbReference type="Pfam" id="PF00151">
    <property type="entry name" value="Lipase"/>
    <property type="match status" value="1"/>
</dbReference>
<dbReference type="OMA" id="QFITEAY"/>
<dbReference type="PANTHER" id="PTHR11610">
    <property type="entry name" value="LIPASE"/>
    <property type="match status" value="1"/>
</dbReference>
<feature type="chain" id="PRO_5035212938" description="Lipase domain-containing protein" evidence="5">
    <location>
        <begin position="21"/>
        <end position="462"/>
    </location>
</feature>
<evidence type="ECO:0000256" key="5">
    <source>
        <dbReference type="SAM" id="SignalP"/>
    </source>
</evidence>
<dbReference type="InterPro" id="IPR033906">
    <property type="entry name" value="Lipase_N"/>
</dbReference>
<keyword evidence="5" id="KW-0732">Signal</keyword>
<reference evidence="7" key="1">
    <citation type="submission" date="2022-01" db="UniProtKB">
        <authorList>
            <consortium name="EnsemblMetazoa"/>
        </authorList>
    </citation>
    <scope>IDENTIFICATION</scope>
</reference>
<dbReference type="SUPFAM" id="SSF53474">
    <property type="entry name" value="alpha/beta-Hydrolases"/>
    <property type="match status" value="1"/>
</dbReference>
<protein>
    <recommendedName>
        <fullName evidence="6">Lipase domain-containing protein</fullName>
    </recommendedName>
</protein>
<dbReference type="AlphaFoldDB" id="A0A8I6SDK4"/>
<dbReference type="GO" id="GO:0005615">
    <property type="term" value="C:extracellular space"/>
    <property type="evidence" value="ECO:0007669"/>
    <property type="project" value="TreeGrafter"/>
</dbReference>
<evidence type="ECO:0000259" key="6">
    <source>
        <dbReference type="Pfam" id="PF00151"/>
    </source>
</evidence>
<keyword evidence="8" id="KW-1185">Reference proteome</keyword>
<keyword evidence="3" id="KW-0964">Secreted</keyword>
<organism evidence="7 8">
    <name type="scientific">Cimex lectularius</name>
    <name type="common">Bed bug</name>
    <name type="synonym">Acanthia lectularia</name>
    <dbReference type="NCBI Taxonomy" id="79782"/>
    <lineage>
        <taxon>Eukaryota</taxon>
        <taxon>Metazoa</taxon>
        <taxon>Ecdysozoa</taxon>
        <taxon>Arthropoda</taxon>
        <taxon>Hexapoda</taxon>
        <taxon>Insecta</taxon>
        <taxon>Pterygota</taxon>
        <taxon>Neoptera</taxon>
        <taxon>Paraneoptera</taxon>
        <taxon>Hemiptera</taxon>
        <taxon>Heteroptera</taxon>
        <taxon>Panheteroptera</taxon>
        <taxon>Cimicomorpha</taxon>
        <taxon>Cimicidae</taxon>
        <taxon>Cimex</taxon>
    </lineage>
</organism>
<dbReference type="GO" id="GO:0016042">
    <property type="term" value="P:lipid catabolic process"/>
    <property type="evidence" value="ECO:0007669"/>
    <property type="project" value="TreeGrafter"/>
</dbReference>
<evidence type="ECO:0000256" key="3">
    <source>
        <dbReference type="ARBA" id="ARBA00022525"/>
    </source>
</evidence>
<evidence type="ECO:0000313" key="8">
    <source>
        <dbReference type="Proteomes" id="UP000494040"/>
    </source>
</evidence>
<dbReference type="OrthoDB" id="199913at2759"/>
<proteinExistence type="inferred from homology"/>
<feature type="domain" description="Lipase" evidence="6">
    <location>
        <begin position="78"/>
        <end position="382"/>
    </location>
</feature>
<name>A0A8I6SDK4_CIMLE</name>
<dbReference type="KEGG" id="clec:106674289"/>
<accession>A0A8I6SDK4</accession>
<dbReference type="GeneID" id="106674289"/>
<dbReference type="PANTHER" id="PTHR11610:SF173">
    <property type="entry name" value="LIPASE DOMAIN-CONTAINING PROTEIN-RELATED"/>
    <property type="match status" value="1"/>
</dbReference>